<accession>A0A923LXN6</accession>
<sequence>MRKKLQDYLAPILLRTCEFPLLCQGEQPEFDALAAGVTEVLNSQFVMTAPLRGIERYEKIFELTAQNTATLDERRFTVLSEMNAQLPYTVRSLRRMLTALCGEDGYSLEIDNDSYELLVRVPVQERNKLQAVRDMLCAVVPANMVCLVVAHLMREAQAVTRLAAAGTKAKHYGEHEVML</sequence>
<gene>
    <name evidence="1" type="ORF">H8S45_14200</name>
</gene>
<dbReference type="Pfam" id="PF10076">
    <property type="entry name" value="Phage_Mu_Gp48"/>
    <property type="match status" value="1"/>
</dbReference>
<protein>
    <submittedName>
        <fullName evidence="1">DUF2313 domain-containing protein</fullName>
    </submittedName>
</protein>
<name>A0A923LXN6_9FIRM</name>
<dbReference type="InterPro" id="IPR018755">
    <property type="entry name" value="Phage_Mu_Gp48"/>
</dbReference>
<dbReference type="AlphaFoldDB" id="A0A923LXN6"/>
<dbReference type="Proteomes" id="UP000606499">
    <property type="component" value="Unassembled WGS sequence"/>
</dbReference>
<reference evidence="1" key="1">
    <citation type="submission" date="2020-08" db="EMBL/GenBank/DDBJ databases">
        <title>Genome public.</title>
        <authorList>
            <person name="Liu C."/>
            <person name="Sun Q."/>
        </authorList>
    </citation>
    <scope>NUCLEOTIDE SEQUENCE</scope>
    <source>
        <strain evidence="1">NSJ-28</strain>
    </source>
</reference>
<comment type="caution">
    <text evidence="1">The sequence shown here is derived from an EMBL/GenBank/DDBJ whole genome shotgun (WGS) entry which is preliminary data.</text>
</comment>
<proteinExistence type="predicted"/>
<dbReference type="EMBL" id="JACOPL010000021">
    <property type="protein sequence ID" value="MBC5726603.1"/>
    <property type="molecule type" value="Genomic_DNA"/>
</dbReference>
<evidence type="ECO:0000313" key="1">
    <source>
        <dbReference type="EMBL" id="MBC5726603.1"/>
    </source>
</evidence>
<keyword evidence="2" id="KW-1185">Reference proteome</keyword>
<dbReference type="RefSeq" id="WP_186950287.1">
    <property type="nucleotide sequence ID" value="NZ_JACOPL010000021.1"/>
</dbReference>
<evidence type="ECO:0000313" key="2">
    <source>
        <dbReference type="Proteomes" id="UP000606499"/>
    </source>
</evidence>
<organism evidence="1 2">
    <name type="scientific">Agathobaculum faecis</name>
    <dbReference type="NCBI Taxonomy" id="2763013"/>
    <lineage>
        <taxon>Bacteria</taxon>
        <taxon>Bacillati</taxon>
        <taxon>Bacillota</taxon>
        <taxon>Clostridia</taxon>
        <taxon>Eubacteriales</taxon>
        <taxon>Butyricicoccaceae</taxon>
        <taxon>Agathobaculum</taxon>
    </lineage>
</organism>